<protein>
    <submittedName>
        <fullName evidence="1">Uncharacterized protein</fullName>
    </submittedName>
</protein>
<dbReference type="EMBL" id="NQVN01000025">
    <property type="protein sequence ID" value="PIO96838.1"/>
    <property type="molecule type" value="Genomic_DNA"/>
</dbReference>
<evidence type="ECO:0000313" key="2">
    <source>
        <dbReference type="Proteomes" id="UP000231070"/>
    </source>
</evidence>
<dbReference type="RefSeq" id="WP_100082968.1">
    <property type="nucleotide sequence ID" value="NZ_NQVN01000025.1"/>
</dbReference>
<sequence>MSNKLLHLEDLIAVIETAIIMKEESDDIGDDDINEDTAMVVTDRLGSTADARDIAVAAKKLLWLLDRRAPA</sequence>
<name>A0A2G9WQ51_9HYPH</name>
<dbReference type="Proteomes" id="UP000231070">
    <property type="component" value="Unassembled WGS sequence"/>
</dbReference>
<dbReference type="AlphaFoldDB" id="A0A2G9WQ51"/>
<accession>A0A2G9WQ51</accession>
<reference evidence="1 2" key="1">
    <citation type="submission" date="2017-08" db="EMBL/GenBank/DDBJ databases">
        <title>Pleomorphomonas carboxidotrophicus sp. nov., a new mesophilic hydrogenogenic carboxidotroph.</title>
        <authorList>
            <person name="Esquivel-Elizondo S."/>
            <person name="Krajmalnik-Brown R."/>
            <person name="Maldonado J."/>
        </authorList>
    </citation>
    <scope>NUCLEOTIDE SEQUENCE [LARGE SCALE GENOMIC DNA]</scope>
    <source>
        <strain evidence="1 2">SVCO-16</strain>
    </source>
</reference>
<evidence type="ECO:0000313" key="1">
    <source>
        <dbReference type="EMBL" id="PIO96838.1"/>
    </source>
</evidence>
<proteinExistence type="predicted"/>
<comment type="caution">
    <text evidence="1">The sequence shown here is derived from an EMBL/GenBank/DDBJ whole genome shotgun (WGS) entry which is preliminary data.</text>
</comment>
<keyword evidence="2" id="KW-1185">Reference proteome</keyword>
<gene>
    <name evidence="1" type="ORF">CJ014_23595</name>
</gene>
<organism evidence="1 2">
    <name type="scientific">Pleomorphomonas carboxyditropha</name>
    <dbReference type="NCBI Taxonomy" id="2023338"/>
    <lineage>
        <taxon>Bacteria</taxon>
        <taxon>Pseudomonadati</taxon>
        <taxon>Pseudomonadota</taxon>
        <taxon>Alphaproteobacteria</taxon>
        <taxon>Hyphomicrobiales</taxon>
        <taxon>Pleomorphomonadaceae</taxon>
        <taxon>Pleomorphomonas</taxon>
    </lineage>
</organism>